<reference evidence="7" key="1">
    <citation type="journal article" date="2018" name="Int. J. Syst. Evol. Microbiol.">
        <title>Carboxylicivirga sediminis sp. nov., isolated from coastal sediment.</title>
        <authorList>
            <person name="Wang F.Q."/>
            <person name="Ren L.H."/>
            <person name="Zou R.J."/>
            <person name="Sun Y.Z."/>
            <person name="Liu X.J."/>
            <person name="Jiang F."/>
            <person name="Liu L.J."/>
        </authorList>
    </citation>
    <scope>NUCLEOTIDE SEQUENCE</scope>
    <source>
        <strain evidence="7">JR1</strain>
    </source>
</reference>
<evidence type="ECO:0000313" key="8">
    <source>
        <dbReference type="Proteomes" id="UP000679220"/>
    </source>
</evidence>
<dbReference type="PANTHER" id="PTHR10846:SF8">
    <property type="entry name" value="INNER MEMBRANE PROTEIN YRBG"/>
    <property type="match status" value="1"/>
</dbReference>
<sequence length="310" mass="33560">MPPVLYLLAGFVLLFFSGDWLVKSSVQLARHFKVSTLVIGITVVAFGTSAPELLVSLRAVFDGAADISVGNVVGSNIANIALVLGMVAIVYPVKVIKKTVWLDWIVMMLATFGLILASSNFIISSFEGILFIVLLGVYIIWAVFNSRKQGKSKEKIEKPSLSLVKTVLLFLLAAAGLYYGAEWLVIGAKDIATRLGVSERVIGISVVAVGTSIPELATSLIAAIKKESDISIGNIIGSNIFNIWAVLGVTSTIKPINVSPSIVNYDYWWMVGIAILLFLSILPLSKGLVSRWKGGIFLSIYILYIYLLFV</sequence>
<evidence type="ECO:0000313" key="7">
    <source>
        <dbReference type="EMBL" id="MBR8536763.1"/>
    </source>
</evidence>
<feature type="transmembrane region" description="Helical" evidence="5">
    <location>
        <begin position="73"/>
        <end position="93"/>
    </location>
</feature>
<dbReference type="NCBIfam" id="TIGR00367">
    <property type="entry name" value="calcium/sodium antiporter"/>
    <property type="match status" value="1"/>
</dbReference>
<feature type="domain" description="Sodium/calcium exchanger membrane region" evidence="6">
    <location>
        <begin position="4"/>
        <end position="143"/>
    </location>
</feature>
<accession>A0A941F4M5</accession>
<dbReference type="GO" id="GO:0006874">
    <property type="term" value="P:intracellular calcium ion homeostasis"/>
    <property type="evidence" value="ECO:0007669"/>
    <property type="project" value="TreeGrafter"/>
</dbReference>
<comment type="subcellular location">
    <subcellularLocation>
        <location evidence="1">Membrane</location>
        <topology evidence="1">Multi-pass membrane protein</topology>
    </subcellularLocation>
</comment>
<feature type="transmembrane region" description="Helical" evidence="5">
    <location>
        <begin position="201"/>
        <end position="223"/>
    </location>
</feature>
<feature type="transmembrane region" description="Helical" evidence="5">
    <location>
        <begin position="230"/>
        <end position="247"/>
    </location>
</feature>
<feature type="transmembrane region" description="Helical" evidence="5">
    <location>
        <begin position="100"/>
        <end position="117"/>
    </location>
</feature>
<feature type="transmembrane region" description="Helical" evidence="5">
    <location>
        <begin position="34"/>
        <end position="61"/>
    </location>
</feature>
<feature type="domain" description="Sodium/calcium exchanger membrane region" evidence="6">
    <location>
        <begin position="167"/>
        <end position="309"/>
    </location>
</feature>
<feature type="transmembrane region" description="Helical" evidence="5">
    <location>
        <begin position="123"/>
        <end position="143"/>
    </location>
</feature>
<keyword evidence="4 5" id="KW-0472">Membrane</keyword>
<evidence type="ECO:0000256" key="2">
    <source>
        <dbReference type="ARBA" id="ARBA00022692"/>
    </source>
</evidence>
<name>A0A941F4M5_9BACT</name>
<evidence type="ECO:0000256" key="5">
    <source>
        <dbReference type="SAM" id="Phobius"/>
    </source>
</evidence>
<reference evidence="7" key="2">
    <citation type="submission" date="2021-04" db="EMBL/GenBank/DDBJ databases">
        <authorList>
            <person name="Zhang T."/>
            <person name="Zhang Y."/>
            <person name="Lu D."/>
            <person name="Zuo D."/>
            <person name="Du Z."/>
        </authorList>
    </citation>
    <scope>NUCLEOTIDE SEQUENCE</scope>
    <source>
        <strain evidence="7">JR1</strain>
    </source>
</reference>
<dbReference type="AlphaFoldDB" id="A0A941F4M5"/>
<protein>
    <submittedName>
        <fullName evidence="7">Calcium/sodium antiporter</fullName>
    </submittedName>
</protein>
<dbReference type="InterPro" id="IPR044880">
    <property type="entry name" value="NCX_ion-bd_dom_sf"/>
</dbReference>
<comment type="caution">
    <text evidence="7">The sequence shown here is derived from an EMBL/GenBank/DDBJ whole genome shotgun (WGS) entry which is preliminary data.</text>
</comment>
<dbReference type="EMBL" id="JAGTAR010000022">
    <property type="protein sequence ID" value="MBR8536763.1"/>
    <property type="molecule type" value="Genomic_DNA"/>
</dbReference>
<dbReference type="InterPro" id="IPR004481">
    <property type="entry name" value="K/Na/Ca-exchanger"/>
</dbReference>
<organism evidence="7 8">
    <name type="scientific">Carboxylicivirga sediminis</name>
    <dbReference type="NCBI Taxonomy" id="2006564"/>
    <lineage>
        <taxon>Bacteria</taxon>
        <taxon>Pseudomonadati</taxon>
        <taxon>Bacteroidota</taxon>
        <taxon>Bacteroidia</taxon>
        <taxon>Marinilabiliales</taxon>
        <taxon>Marinilabiliaceae</taxon>
        <taxon>Carboxylicivirga</taxon>
    </lineage>
</organism>
<dbReference type="Gene3D" id="1.20.1420.30">
    <property type="entry name" value="NCX, central ion-binding region"/>
    <property type="match status" value="1"/>
</dbReference>
<dbReference type="PANTHER" id="PTHR10846">
    <property type="entry name" value="SODIUM/POTASSIUM/CALCIUM EXCHANGER"/>
    <property type="match status" value="1"/>
</dbReference>
<evidence type="ECO:0000256" key="4">
    <source>
        <dbReference type="ARBA" id="ARBA00023136"/>
    </source>
</evidence>
<keyword evidence="8" id="KW-1185">Reference proteome</keyword>
<dbReference type="Proteomes" id="UP000679220">
    <property type="component" value="Unassembled WGS sequence"/>
</dbReference>
<feature type="transmembrane region" description="Helical" evidence="5">
    <location>
        <begin position="6"/>
        <end position="22"/>
    </location>
</feature>
<keyword evidence="3 5" id="KW-1133">Transmembrane helix</keyword>
<dbReference type="InterPro" id="IPR004837">
    <property type="entry name" value="NaCa_Exmemb"/>
</dbReference>
<feature type="transmembrane region" description="Helical" evidence="5">
    <location>
        <begin position="292"/>
        <end position="309"/>
    </location>
</feature>
<dbReference type="RefSeq" id="WP_212191789.1">
    <property type="nucleotide sequence ID" value="NZ_JAGTAR010000022.1"/>
</dbReference>
<dbReference type="GO" id="GO:0008273">
    <property type="term" value="F:calcium, potassium:sodium antiporter activity"/>
    <property type="evidence" value="ECO:0007669"/>
    <property type="project" value="TreeGrafter"/>
</dbReference>
<evidence type="ECO:0000256" key="3">
    <source>
        <dbReference type="ARBA" id="ARBA00022989"/>
    </source>
</evidence>
<dbReference type="GO" id="GO:0005886">
    <property type="term" value="C:plasma membrane"/>
    <property type="evidence" value="ECO:0007669"/>
    <property type="project" value="TreeGrafter"/>
</dbReference>
<gene>
    <name evidence="7" type="ORF">KDU71_14395</name>
</gene>
<feature type="transmembrane region" description="Helical" evidence="5">
    <location>
        <begin position="163"/>
        <end position="181"/>
    </location>
</feature>
<feature type="transmembrane region" description="Helical" evidence="5">
    <location>
        <begin position="267"/>
        <end position="285"/>
    </location>
</feature>
<evidence type="ECO:0000259" key="6">
    <source>
        <dbReference type="Pfam" id="PF01699"/>
    </source>
</evidence>
<proteinExistence type="predicted"/>
<keyword evidence="2 5" id="KW-0812">Transmembrane</keyword>
<evidence type="ECO:0000256" key="1">
    <source>
        <dbReference type="ARBA" id="ARBA00004141"/>
    </source>
</evidence>
<dbReference type="GO" id="GO:0005262">
    <property type="term" value="F:calcium channel activity"/>
    <property type="evidence" value="ECO:0007669"/>
    <property type="project" value="TreeGrafter"/>
</dbReference>
<dbReference type="Pfam" id="PF01699">
    <property type="entry name" value="Na_Ca_ex"/>
    <property type="match status" value="2"/>
</dbReference>